<name>A0A267FVN7_9PLAT</name>
<organism evidence="4 5">
    <name type="scientific">Macrostomum lignano</name>
    <dbReference type="NCBI Taxonomy" id="282301"/>
    <lineage>
        <taxon>Eukaryota</taxon>
        <taxon>Metazoa</taxon>
        <taxon>Spiralia</taxon>
        <taxon>Lophotrochozoa</taxon>
        <taxon>Platyhelminthes</taxon>
        <taxon>Rhabditophora</taxon>
        <taxon>Macrostomorpha</taxon>
        <taxon>Macrostomida</taxon>
        <taxon>Macrostomidae</taxon>
        <taxon>Macrostomum</taxon>
    </lineage>
</organism>
<evidence type="ECO:0000256" key="1">
    <source>
        <dbReference type="ARBA" id="ARBA00023054"/>
    </source>
</evidence>
<dbReference type="OrthoDB" id="448087at2759"/>
<accession>A0A267FVN7</accession>
<feature type="region of interest" description="Disordered" evidence="3">
    <location>
        <begin position="531"/>
        <end position="579"/>
    </location>
</feature>
<dbReference type="EMBL" id="NIVC01000722">
    <property type="protein sequence ID" value="PAA77813.1"/>
    <property type="molecule type" value="Genomic_DNA"/>
</dbReference>
<evidence type="ECO:0000313" key="5">
    <source>
        <dbReference type="Proteomes" id="UP000215902"/>
    </source>
</evidence>
<feature type="compositionally biased region" description="Basic and acidic residues" evidence="3">
    <location>
        <begin position="448"/>
        <end position="458"/>
    </location>
</feature>
<feature type="coiled-coil region" evidence="2">
    <location>
        <begin position="177"/>
        <end position="204"/>
    </location>
</feature>
<dbReference type="PANTHER" id="PTHR21549">
    <property type="entry name" value="MUTATED IN BLADDER CANCER 1"/>
    <property type="match status" value="1"/>
</dbReference>
<keyword evidence="5" id="KW-1185">Reference proteome</keyword>
<reference evidence="4 5" key="1">
    <citation type="submission" date="2017-06" db="EMBL/GenBank/DDBJ databases">
        <title>A platform for efficient transgenesis in Macrostomum lignano, a flatworm model organism for stem cell research.</title>
        <authorList>
            <person name="Berezikov E."/>
        </authorList>
    </citation>
    <scope>NUCLEOTIDE SEQUENCE [LARGE SCALE GENOMIC DNA]</scope>
    <source>
        <strain evidence="4">DV1</strain>
        <tissue evidence="4">Whole organism</tissue>
    </source>
</reference>
<feature type="compositionally biased region" description="Basic and acidic residues" evidence="3">
    <location>
        <begin position="423"/>
        <end position="436"/>
    </location>
</feature>
<evidence type="ECO:0000313" key="4">
    <source>
        <dbReference type="EMBL" id="PAA77813.1"/>
    </source>
</evidence>
<dbReference type="STRING" id="282301.A0A267FVN7"/>
<dbReference type="PANTHER" id="PTHR21549:SF1">
    <property type="entry name" value="COILED-COIL DOMAIN-CONTAINING PROTEIN 148"/>
    <property type="match status" value="1"/>
</dbReference>
<keyword evidence="1 2" id="KW-0175">Coiled coil</keyword>
<feature type="region of interest" description="Disordered" evidence="3">
    <location>
        <begin position="475"/>
        <end position="505"/>
    </location>
</feature>
<evidence type="ECO:0000256" key="3">
    <source>
        <dbReference type="SAM" id="MobiDB-lite"/>
    </source>
</evidence>
<proteinExistence type="predicted"/>
<protein>
    <recommendedName>
        <fullName evidence="6">Coiled-coil domain-containing protein 148</fullName>
    </recommendedName>
</protein>
<feature type="region of interest" description="Disordered" evidence="3">
    <location>
        <begin position="423"/>
        <end position="458"/>
    </location>
</feature>
<gene>
    <name evidence="4" type="ORF">BOX15_Mlig005494g1</name>
</gene>
<feature type="region of interest" description="Disordered" evidence="3">
    <location>
        <begin position="1"/>
        <end position="22"/>
    </location>
</feature>
<dbReference type="Proteomes" id="UP000215902">
    <property type="component" value="Unassembled WGS sequence"/>
</dbReference>
<dbReference type="InterPro" id="IPR039902">
    <property type="entry name" value="CCDC148/CCDC112"/>
</dbReference>
<dbReference type="AlphaFoldDB" id="A0A267FVN7"/>
<evidence type="ECO:0008006" key="6">
    <source>
        <dbReference type="Google" id="ProtNLM"/>
    </source>
</evidence>
<evidence type="ECO:0000256" key="2">
    <source>
        <dbReference type="SAM" id="Coils"/>
    </source>
</evidence>
<comment type="caution">
    <text evidence="4">The sequence shown here is derived from an EMBL/GenBank/DDBJ whole genome shotgun (WGS) entry which is preliminary data.</text>
</comment>
<sequence>RSSRPQAPERNRAQNQSGMDAAEIQARKRLKPIDYAGLRQQAEAQKRSSAAAEAKANKLAELQSQGKERHLLKQHRLAWKKECLRLRKLRLRHAKEAESFLHSAFPPGSELHSVASELESLDMAMQQDRDIFKEDTVQPYWLLCEDLKFFCQHREGGGEEGSAGDPREIQSLVADMKAKQSDILATLDRESANLEQELASLAADFGISVGGADDEACCFDELEPGHQTGIPEEAWDLECPSDDLKAEALQEFILLDQRYLERLAELREKFSTTLAKAPFGGWPEAEHRLFELIRDEYLTGPVVFNRHSLCADRLERTFPARTRQQLADHGDWLTAWRAWCERRHVLAASWRRARAELLVKIEATFAQAWQHEEEDIVREGERDKRDALRAVLSEKLRVWRQQKEEEAQLELRAEERRRQELEERERQEAEREERQRQQQRRQLSTYQQEKERLRSEAAAREEARLEQLKRQLREQAERDAQRIGYRREERSKRMEAERMRTEQLAEAGVQREERLEHLRELVRPRVLPDIERATGDTAASKLHQHRRRGQSSADEEADEPLPVHAPGPTATTFTDKQILADPRVRLEGALRQAGLIGNDYAKELLRRQAGPLERYRKDQVSTVFKYEQQQQQQPH</sequence>
<feature type="non-terminal residue" evidence="4">
    <location>
        <position position="1"/>
    </location>
</feature>